<sequence length="1023" mass="108924">MPARTPHRFRVLRHAAACLLLLALLLAGGTVAAQEVPVVYVRCARTTAELDVTGTVVRNGVSQTVTRHMRGLDVYDVLPDVTHFFGGFSAPCDLVLRSPGGAERVLYDCSSTATDANTCAAMDPSVSFDGRRIAFTVFRGSITHPQENVHAKVIDPLAENNDLFPTRYPNRILSTTEARLHWVDVASGTVTALPHRSGDFDAGPAWLADGRIAFTSSRDKVMSTLVHGTTASSRVGQIWTMDLDGRNADLASHHSLAADQHPFVLRDGRIAYSSWQIFGARPFKYGNGSVGGFDTLLNLFHIYTQNPDGSNPFAFYGQHSGDHYPSSTTGIQHLAAHFITQTSDQRVWFNEYYRGNNNGLGAVLGVMPEPIGQEGLSPISTRHHADLYAVRDGRNLASWATSGDHMANVMPAPAMSVPTYADPLPFAGKLGHPAALPDNRLMVTWGKGACSTNSGSAVFASLGMTAPPLTNGAGQGTAMNVITSINRDTPGCDAGLYRAGAIPLPHPNGLQVIVDSRQWHEIQARAVVPYSAIHGVSAPVKIERSDRRSAHAALPSATPFGLLGAGSILDRETHPAGGIHFAGEHQFQLQGTDTINYSDDALCGVRIIGVQPNRGTQTHSQLHNLSGERVMILGEFPVRHFNGAGTALMDPSGNPDTSFLVRFPANMPYLMQGIDCHGRTLNTDQTWQSLRPGETKTCGGCHVHSKPARVDFAQTRAAAPDFPPVTLGEGSVPLLAGGSGANVTTRTVPGYGLQVEFLRDVMPIFQQRCVSCHSSASPAGNLALDVPGTHGPATNVTPSTWWCLVDDRSQSCLPAAARFNTNAGSNNTTFRRPQVSRYIRAFNALGSLLYWKAAGQRTDGNTDATYTSASPVPDRDLDFGPAHAPAITPEELGILSRWIDLGAPGGAGELSDTQKPTLTVGAVTSLTGTGLVGVRVGMVDVPTGIDPASLRVCIADGNGVCGPNLATGGVNHGVVTVPFANALTTPLQEIEVRVLDRAGNETIIRRTVQSLLHDLIFVSGFEP</sequence>
<evidence type="ECO:0000313" key="3">
    <source>
        <dbReference type="EMBL" id="UXI70530.1"/>
    </source>
</evidence>
<evidence type="ECO:0000256" key="1">
    <source>
        <dbReference type="SAM" id="SignalP"/>
    </source>
</evidence>
<evidence type="ECO:0000313" key="4">
    <source>
        <dbReference type="Proteomes" id="UP001064632"/>
    </source>
</evidence>
<dbReference type="Gene3D" id="2.120.10.30">
    <property type="entry name" value="TolB, C-terminal domain"/>
    <property type="match status" value="1"/>
</dbReference>
<name>A0ABY6BKY7_9GAMM</name>
<dbReference type="Proteomes" id="UP001064632">
    <property type="component" value="Chromosome"/>
</dbReference>
<dbReference type="InterPro" id="IPR040698">
    <property type="entry name" value="HZS_alpha_mid"/>
</dbReference>
<evidence type="ECO:0000259" key="2">
    <source>
        <dbReference type="Pfam" id="PF18582"/>
    </source>
</evidence>
<feature type="signal peptide" evidence="1">
    <location>
        <begin position="1"/>
        <end position="33"/>
    </location>
</feature>
<dbReference type="Pfam" id="PF18582">
    <property type="entry name" value="HZS_alpha"/>
    <property type="match status" value="1"/>
</dbReference>
<keyword evidence="1" id="KW-0732">Signal</keyword>
<accession>A0ABY6BKY7</accession>
<protein>
    <recommendedName>
        <fullName evidence="2">Hydrazine synthase alpha subunit middle domain-containing protein</fullName>
    </recommendedName>
</protein>
<keyword evidence="4" id="KW-1185">Reference proteome</keyword>
<dbReference type="EMBL" id="CP104694">
    <property type="protein sequence ID" value="UXI70530.1"/>
    <property type="molecule type" value="Genomic_DNA"/>
</dbReference>
<dbReference type="Pfam" id="PF07676">
    <property type="entry name" value="PD40"/>
    <property type="match status" value="2"/>
</dbReference>
<dbReference type="SUPFAM" id="SSF48695">
    <property type="entry name" value="Multiheme cytochromes"/>
    <property type="match status" value="1"/>
</dbReference>
<proteinExistence type="predicted"/>
<gene>
    <name evidence="3" type="ORF">N4264_13090</name>
</gene>
<feature type="domain" description="Hydrazine synthase alpha subunit middle" evidence="2">
    <location>
        <begin position="654"/>
        <end position="702"/>
    </location>
</feature>
<dbReference type="SUPFAM" id="SSF82171">
    <property type="entry name" value="DPP6 N-terminal domain-like"/>
    <property type="match status" value="1"/>
</dbReference>
<dbReference type="RefSeq" id="WP_261697478.1">
    <property type="nucleotide sequence ID" value="NZ_CP104694.1"/>
</dbReference>
<reference evidence="3" key="1">
    <citation type="submission" date="2022-09" db="EMBL/GenBank/DDBJ databases">
        <title>Tahibacter sp. nov., isolated from a fresh water.</title>
        <authorList>
            <person name="Baek J.H."/>
            <person name="Lee J.K."/>
            <person name="Kim J.M."/>
            <person name="Jeon C.O."/>
        </authorList>
    </citation>
    <scope>NUCLEOTIDE SEQUENCE</scope>
    <source>
        <strain evidence="3">W38</strain>
    </source>
</reference>
<dbReference type="InterPro" id="IPR011042">
    <property type="entry name" value="6-blade_b-propeller_TolB-like"/>
</dbReference>
<dbReference type="InterPro" id="IPR011659">
    <property type="entry name" value="WD40"/>
</dbReference>
<feature type="chain" id="PRO_5046407879" description="Hydrazine synthase alpha subunit middle domain-containing protein" evidence="1">
    <location>
        <begin position="34"/>
        <end position="1023"/>
    </location>
</feature>
<dbReference type="InterPro" id="IPR036280">
    <property type="entry name" value="Multihaem_cyt_sf"/>
</dbReference>
<organism evidence="3 4">
    <name type="scientific">Tahibacter amnicola</name>
    <dbReference type="NCBI Taxonomy" id="2976241"/>
    <lineage>
        <taxon>Bacteria</taxon>
        <taxon>Pseudomonadati</taxon>
        <taxon>Pseudomonadota</taxon>
        <taxon>Gammaproteobacteria</taxon>
        <taxon>Lysobacterales</taxon>
        <taxon>Rhodanobacteraceae</taxon>
        <taxon>Tahibacter</taxon>
    </lineage>
</organism>